<feature type="transmembrane region" description="Helical" evidence="1">
    <location>
        <begin position="121"/>
        <end position="139"/>
    </location>
</feature>
<name>A0ABW1V2A1_9BACL</name>
<evidence type="ECO:0000313" key="3">
    <source>
        <dbReference type="EMBL" id="MFC6331445.1"/>
    </source>
</evidence>
<keyword evidence="4" id="KW-1185">Reference proteome</keyword>
<feature type="transmembrane region" description="Helical" evidence="1">
    <location>
        <begin position="60"/>
        <end position="79"/>
    </location>
</feature>
<keyword evidence="1" id="KW-0812">Transmembrane</keyword>
<feature type="transmembrane region" description="Helical" evidence="1">
    <location>
        <begin position="12"/>
        <end position="32"/>
    </location>
</feature>
<organism evidence="3 4">
    <name type="scientific">Paenibacillus septentrionalis</name>
    <dbReference type="NCBI Taxonomy" id="429342"/>
    <lineage>
        <taxon>Bacteria</taxon>
        <taxon>Bacillati</taxon>
        <taxon>Bacillota</taxon>
        <taxon>Bacilli</taxon>
        <taxon>Bacillales</taxon>
        <taxon>Paenibacillaceae</taxon>
        <taxon>Paenibacillus</taxon>
    </lineage>
</organism>
<dbReference type="PANTHER" id="PTHR42736">
    <property type="entry name" value="PROTEIN-GLUTAMINE GAMMA-GLUTAMYLTRANSFERASE"/>
    <property type="match status" value="1"/>
</dbReference>
<dbReference type="Pfam" id="PF01841">
    <property type="entry name" value="Transglut_core"/>
    <property type="match status" value="1"/>
</dbReference>
<dbReference type="InterPro" id="IPR021878">
    <property type="entry name" value="TgpA_N"/>
</dbReference>
<evidence type="ECO:0000259" key="2">
    <source>
        <dbReference type="SMART" id="SM00460"/>
    </source>
</evidence>
<keyword evidence="1" id="KW-1133">Transmembrane helix</keyword>
<dbReference type="Proteomes" id="UP001596233">
    <property type="component" value="Unassembled WGS sequence"/>
</dbReference>
<evidence type="ECO:0000256" key="1">
    <source>
        <dbReference type="SAM" id="Phobius"/>
    </source>
</evidence>
<evidence type="ECO:0000313" key="4">
    <source>
        <dbReference type="Proteomes" id="UP001596233"/>
    </source>
</evidence>
<accession>A0ABW1V2A1</accession>
<feature type="transmembrane region" description="Helical" evidence="1">
    <location>
        <begin position="38"/>
        <end position="53"/>
    </location>
</feature>
<dbReference type="SMART" id="SM00460">
    <property type="entry name" value="TGc"/>
    <property type="match status" value="1"/>
</dbReference>
<feature type="domain" description="Transglutaminase-like" evidence="2">
    <location>
        <begin position="490"/>
        <end position="580"/>
    </location>
</feature>
<dbReference type="Pfam" id="PF11992">
    <property type="entry name" value="TgpA_N"/>
    <property type="match status" value="1"/>
</dbReference>
<gene>
    <name evidence="3" type="ORF">ACFP56_02340</name>
</gene>
<dbReference type="Gene3D" id="3.10.620.30">
    <property type="match status" value="1"/>
</dbReference>
<proteinExistence type="predicted"/>
<dbReference type="SUPFAM" id="SSF54001">
    <property type="entry name" value="Cysteine proteinases"/>
    <property type="match status" value="1"/>
</dbReference>
<comment type="caution">
    <text evidence="3">The sequence shown here is derived from an EMBL/GenBank/DDBJ whole genome shotgun (WGS) entry which is preliminary data.</text>
</comment>
<dbReference type="InterPro" id="IPR038765">
    <property type="entry name" value="Papain-like_cys_pep_sf"/>
</dbReference>
<dbReference type="PANTHER" id="PTHR42736:SF1">
    <property type="entry name" value="PROTEIN-GLUTAMINE GAMMA-GLUTAMYLTRANSFERASE"/>
    <property type="match status" value="1"/>
</dbReference>
<reference evidence="4" key="1">
    <citation type="journal article" date="2019" name="Int. J. Syst. Evol. Microbiol.">
        <title>The Global Catalogue of Microorganisms (GCM) 10K type strain sequencing project: providing services to taxonomists for standard genome sequencing and annotation.</title>
        <authorList>
            <consortium name="The Broad Institute Genomics Platform"/>
            <consortium name="The Broad Institute Genome Sequencing Center for Infectious Disease"/>
            <person name="Wu L."/>
            <person name="Ma J."/>
        </authorList>
    </citation>
    <scope>NUCLEOTIDE SEQUENCE [LARGE SCALE GENOMIC DNA]</scope>
    <source>
        <strain evidence="4">PCU 280</strain>
    </source>
</reference>
<feature type="transmembrane region" description="Helical" evidence="1">
    <location>
        <begin position="627"/>
        <end position="649"/>
    </location>
</feature>
<keyword evidence="1" id="KW-0472">Membrane</keyword>
<dbReference type="EMBL" id="JBHSTE010000001">
    <property type="protein sequence ID" value="MFC6331445.1"/>
    <property type="molecule type" value="Genomic_DNA"/>
</dbReference>
<feature type="transmembrane region" description="Helical" evidence="1">
    <location>
        <begin position="182"/>
        <end position="200"/>
    </location>
</feature>
<dbReference type="InterPro" id="IPR025403">
    <property type="entry name" value="TgpA-like_C"/>
</dbReference>
<dbReference type="Pfam" id="PF13559">
    <property type="entry name" value="DUF4129"/>
    <property type="match status" value="1"/>
</dbReference>
<protein>
    <submittedName>
        <fullName evidence="3">DUF4129 domain-containing transglutaminase family protein</fullName>
    </submittedName>
</protein>
<dbReference type="InterPro" id="IPR002931">
    <property type="entry name" value="Transglutaminase-like"/>
</dbReference>
<sequence length="751" mass="85861">MDATKQHLSRLISLLAVLFIVDIISVFQNYWWKDTFRSVYWTLAIIAFLNLLFPKRHLMLRIPLDLCIAVITTFCVTWHRQPETVERFIERLPVLHPFLEITMAVVLVLMLVERFTTSKSRLMLVFAIGLLTITIRDSFSPLKLWINVVVLVVIFLLWHTLIHYRSLDNKTMTNLLKRPLSLFVPFTAVLAIITMIGISLPHGPPLLEDPYALWKKSRGESVPAFLGDTGYGASSPSSLVTTSGYSRDSSELGGGFNYDYSTVLTVTTNQKGYLKGETKAYYNGKGWIDGSLGSPEPVRLMDAISSTEAPLAKYADIEQQVTVHRNEWLPAIFSNGLPRMISELQYTYSESENEEYVFEMDPSSTLIGYSWNETTASLLAPTEQTSLPITHYTLQSSALIIDQDGLKQSRAAFGSNNVNDQAETRAYVTIPETVPERVHELARTVTESGTNDYERALLLEQYLKMNYSYTNSPDLSRIIGSSDDFVDQFLFELQEGYCDYFSTSMVIMARALDMPARWVIGYTAGVNVVEEMYMNNPFMESQMGNSLDTSGTYTVRNADAHSWVEIYFEGYGWVPFEPTPGFTLPQQYEAKSAEDLLNELLTPENSTEVEEQVSARGWNLTDTQRSIIWWSCAALLIVIIAAIVIRYRLTLQIRWRKLRYYAYSDKQLIIFEVNQLLRKGKRLGLPSSDTSTMRETLQAWKEYYPSLQQELEQLLTYFEAANYSKHEMTTQDVEKVRAIIERVKLSWKNKK</sequence>
<dbReference type="RefSeq" id="WP_379230704.1">
    <property type="nucleotide sequence ID" value="NZ_JBHSTE010000001.1"/>
</dbReference>
<feature type="transmembrane region" description="Helical" evidence="1">
    <location>
        <begin position="145"/>
        <end position="162"/>
    </location>
</feature>
<feature type="transmembrane region" description="Helical" evidence="1">
    <location>
        <begin position="94"/>
        <end position="112"/>
    </location>
</feature>
<dbReference type="InterPro" id="IPR052901">
    <property type="entry name" value="Bact_TGase-like"/>
</dbReference>